<evidence type="ECO:0000313" key="10">
    <source>
        <dbReference type="EMBL" id="SNQ52030.1"/>
    </source>
</evidence>
<keyword evidence="2" id="KW-0813">Transport</keyword>
<feature type="transmembrane region" description="Helical" evidence="8">
    <location>
        <begin position="375"/>
        <end position="402"/>
    </location>
</feature>
<keyword evidence="6 8" id="KW-0472">Membrane</keyword>
<feature type="transmembrane region" description="Helical" evidence="8">
    <location>
        <begin position="423"/>
        <end position="440"/>
    </location>
</feature>
<feature type="transmembrane region" description="Helical" evidence="8">
    <location>
        <begin position="246"/>
        <end position="266"/>
    </location>
</feature>
<feature type="transmembrane region" description="Helical" evidence="8">
    <location>
        <begin position="322"/>
        <end position="344"/>
    </location>
</feature>
<dbReference type="GO" id="GO:0005886">
    <property type="term" value="C:plasma membrane"/>
    <property type="evidence" value="ECO:0007669"/>
    <property type="project" value="UniProtKB-SubCell"/>
</dbReference>
<evidence type="ECO:0000256" key="2">
    <source>
        <dbReference type="ARBA" id="ARBA00022448"/>
    </source>
</evidence>
<keyword evidence="3" id="KW-1003">Cell membrane</keyword>
<keyword evidence="5 8" id="KW-1133">Transmembrane helix</keyword>
<feature type="transmembrane region" description="Helical" evidence="8">
    <location>
        <begin position="97"/>
        <end position="115"/>
    </location>
</feature>
<dbReference type="PANTHER" id="PTHR42718:SF46">
    <property type="entry name" value="BLR6921 PROTEIN"/>
    <property type="match status" value="1"/>
</dbReference>
<sequence length="492" mass="50867">MTEITEAGQEKQESTTGTAPPPEHHPHRWLALTGLALVQFIIFLDATIVNVALPSIRRDLGFTSAGLTWVVSGYLLAAGGLLLLCGRLSDLFGRRRIFGLGAGLFAVASLTAALAQSPAMLIASRFAQGMAEALAAPAALSMVVLLFTDEKERTKALGIWGGLAGLGATSGVLLSGVLTDLASWRWIFYIAIPPCVASLIITYRLVPDSRGPAARRPSWLSAVLLTGGLIAVIKGLLAAADTSWGSVSVLGPVVGGLAVLTGFLAFQRRAAAPLIPLGFFTNRTRLAGYAAQMFMAIATAAMFFLIVLYMQETLRYSPLECGLAWLPFTVAFMPGLVASTRLLLQVGHRAVLTSGLILISAGVFLFSRLGPESSFAAGLLPAMLLTAFGSGVTAPAMQIAALDSVSQQDAGLGSGVLATVQQVSQALGLSVIVAIGLSHQRSLVAGGTPAASAVIQGHELALRIAAAVLLVGGISIFALMRKPSATAVSAAT</sequence>
<feature type="transmembrane region" description="Helical" evidence="8">
    <location>
        <begin position="351"/>
        <end position="369"/>
    </location>
</feature>
<dbReference type="OrthoDB" id="4080117at2"/>
<evidence type="ECO:0000256" key="7">
    <source>
        <dbReference type="SAM" id="MobiDB-lite"/>
    </source>
</evidence>
<proteinExistence type="predicted"/>
<feature type="transmembrane region" description="Helical" evidence="8">
    <location>
        <begin position="218"/>
        <end position="240"/>
    </location>
</feature>
<feature type="transmembrane region" description="Helical" evidence="8">
    <location>
        <begin position="127"/>
        <end position="147"/>
    </location>
</feature>
<keyword evidence="4 8" id="KW-0812">Transmembrane</keyword>
<dbReference type="Gene3D" id="1.20.1250.20">
    <property type="entry name" value="MFS general substrate transporter like domains"/>
    <property type="match status" value="1"/>
</dbReference>
<evidence type="ECO:0000256" key="3">
    <source>
        <dbReference type="ARBA" id="ARBA00022475"/>
    </source>
</evidence>
<evidence type="ECO:0000256" key="5">
    <source>
        <dbReference type="ARBA" id="ARBA00022989"/>
    </source>
</evidence>
<feature type="region of interest" description="Disordered" evidence="7">
    <location>
        <begin position="1"/>
        <end position="24"/>
    </location>
</feature>
<feature type="transmembrane region" description="Helical" evidence="8">
    <location>
        <begin position="460"/>
        <end position="480"/>
    </location>
</feature>
<evidence type="ECO:0000313" key="11">
    <source>
        <dbReference type="Proteomes" id="UP000234331"/>
    </source>
</evidence>
<dbReference type="InterPro" id="IPR011701">
    <property type="entry name" value="MFS"/>
</dbReference>
<feature type="transmembrane region" description="Helical" evidence="8">
    <location>
        <begin position="65"/>
        <end position="85"/>
    </location>
</feature>
<dbReference type="AlphaFoldDB" id="A0A2I2L275"/>
<dbReference type="PANTHER" id="PTHR42718">
    <property type="entry name" value="MAJOR FACILITATOR SUPERFAMILY MULTIDRUG TRANSPORTER MFSC"/>
    <property type="match status" value="1"/>
</dbReference>
<feature type="domain" description="Major facilitator superfamily (MFS) profile" evidence="9">
    <location>
        <begin position="31"/>
        <end position="484"/>
    </location>
</feature>
<dbReference type="EMBL" id="FZMO01000558">
    <property type="protein sequence ID" value="SNQ52030.1"/>
    <property type="molecule type" value="Genomic_DNA"/>
</dbReference>
<gene>
    <name evidence="10" type="ORF">FRACA_90033</name>
</gene>
<protein>
    <recommendedName>
        <fullName evidence="9">Major facilitator superfamily (MFS) profile domain-containing protein</fullName>
    </recommendedName>
</protein>
<dbReference type="GO" id="GO:0022857">
    <property type="term" value="F:transmembrane transporter activity"/>
    <property type="evidence" value="ECO:0007669"/>
    <property type="project" value="InterPro"/>
</dbReference>
<accession>A0A2I2L275</accession>
<name>A0A2I2L275_9ACTN</name>
<reference evidence="10 11" key="1">
    <citation type="submission" date="2017-06" db="EMBL/GenBank/DDBJ databases">
        <authorList>
            <person name="Kim H.J."/>
            <person name="Triplett B.A."/>
        </authorList>
    </citation>
    <scope>NUCLEOTIDE SEQUENCE [LARGE SCALE GENOMIC DNA]</scope>
    <source>
        <strain evidence="10">FRACA_ARgP5</strain>
    </source>
</reference>
<dbReference type="InterPro" id="IPR036259">
    <property type="entry name" value="MFS_trans_sf"/>
</dbReference>
<dbReference type="SUPFAM" id="SSF103473">
    <property type="entry name" value="MFS general substrate transporter"/>
    <property type="match status" value="1"/>
</dbReference>
<dbReference type="PROSITE" id="PS50850">
    <property type="entry name" value="MFS"/>
    <property type="match status" value="1"/>
</dbReference>
<evidence type="ECO:0000256" key="6">
    <source>
        <dbReference type="ARBA" id="ARBA00023136"/>
    </source>
</evidence>
<comment type="subcellular location">
    <subcellularLocation>
        <location evidence="1">Cell membrane</location>
        <topology evidence="1">Multi-pass membrane protein</topology>
    </subcellularLocation>
</comment>
<feature type="transmembrane region" description="Helical" evidence="8">
    <location>
        <begin position="184"/>
        <end position="206"/>
    </location>
</feature>
<dbReference type="CDD" id="cd17321">
    <property type="entry name" value="MFS_MMR_MDR_like"/>
    <property type="match status" value="1"/>
</dbReference>
<feature type="transmembrane region" description="Helical" evidence="8">
    <location>
        <begin position="286"/>
        <end position="310"/>
    </location>
</feature>
<feature type="transmembrane region" description="Helical" evidence="8">
    <location>
        <begin position="29"/>
        <end position="53"/>
    </location>
</feature>
<dbReference type="Gene3D" id="1.20.1720.10">
    <property type="entry name" value="Multidrug resistance protein D"/>
    <property type="match status" value="1"/>
</dbReference>
<organism evidence="10 11">
    <name type="scientific">Frankia canadensis</name>
    <dbReference type="NCBI Taxonomy" id="1836972"/>
    <lineage>
        <taxon>Bacteria</taxon>
        <taxon>Bacillati</taxon>
        <taxon>Actinomycetota</taxon>
        <taxon>Actinomycetes</taxon>
        <taxon>Frankiales</taxon>
        <taxon>Frankiaceae</taxon>
        <taxon>Frankia</taxon>
    </lineage>
</organism>
<evidence type="ECO:0000256" key="4">
    <source>
        <dbReference type="ARBA" id="ARBA00022692"/>
    </source>
</evidence>
<dbReference type="InterPro" id="IPR020846">
    <property type="entry name" value="MFS_dom"/>
</dbReference>
<keyword evidence="11" id="KW-1185">Reference proteome</keyword>
<evidence type="ECO:0000256" key="8">
    <source>
        <dbReference type="SAM" id="Phobius"/>
    </source>
</evidence>
<feature type="transmembrane region" description="Helical" evidence="8">
    <location>
        <begin position="159"/>
        <end position="178"/>
    </location>
</feature>
<dbReference type="Proteomes" id="UP000234331">
    <property type="component" value="Unassembled WGS sequence"/>
</dbReference>
<evidence type="ECO:0000259" key="9">
    <source>
        <dbReference type="PROSITE" id="PS50850"/>
    </source>
</evidence>
<evidence type="ECO:0000256" key="1">
    <source>
        <dbReference type="ARBA" id="ARBA00004651"/>
    </source>
</evidence>
<dbReference type="RefSeq" id="WP_101836298.1">
    <property type="nucleotide sequence ID" value="NZ_FZMO01000558.1"/>
</dbReference>
<dbReference type="Pfam" id="PF07690">
    <property type="entry name" value="MFS_1"/>
    <property type="match status" value="1"/>
</dbReference>